<proteinExistence type="predicted"/>
<dbReference type="EC" id="2.1.1.44" evidence="4"/>
<keyword evidence="2 4" id="KW-0808">Transferase</keyword>
<keyword evidence="1 4" id="KW-0489">Methyltransferase</keyword>
<evidence type="ECO:0000256" key="2">
    <source>
        <dbReference type="ARBA" id="ARBA00022679"/>
    </source>
</evidence>
<comment type="caution">
    <text evidence="4">The sequence shown here is derived from an EMBL/GenBank/DDBJ whole genome shotgun (WGS) entry which is preliminary data.</text>
</comment>
<dbReference type="InterPro" id="IPR035094">
    <property type="entry name" value="EgtD"/>
</dbReference>
<evidence type="ECO:0000313" key="5">
    <source>
        <dbReference type="Proteomes" id="UP001597546"/>
    </source>
</evidence>
<dbReference type="Pfam" id="PF10017">
    <property type="entry name" value="Methyltransf_33"/>
    <property type="match status" value="1"/>
</dbReference>
<dbReference type="GO" id="GO:0032259">
    <property type="term" value="P:methylation"/>
    <property type="evidence" value="ECO:0007669"/>
    <property type="project" value="UniProtKB-KW"/>
</dbReference>
<dbReference type="NCBIfam" id="TIGR03438">
    <property type="entry name" value="egtD_ergothio"/>
    <property type="match status" value="1"/>
</dbReference>
<dbReference type="InterPro" id="IPR029063">
    <property type="entry name" value="SAM-dependent_MTases_sf"/>
</dbReference>
<protein>
    <submittedName>
        <fullName evidence="4">L-histidine N(Alpha)-methyltransferase</fullName>
        <ecNumber evidence="4">2.1.1.44</ecNumber>
    </submittedName>
</protein>
<name>A0ABW5TS82_9SPHI</name>
<organism evidence="4 5">
    <name type="scientific">Pedobacter alpinus</name>
    <dbReference type="NCBI Taxonomy" id="1590643"/>
    <lineage>
        <taxon>Bacteria</taxon>
        <taxon>Pseudomonadati</taxon>
        <taxon>Bacteroidota</taxon>
        <taxon>Sphingobacteriia</taxon>
        <taxon>Sphingobacteriales</taxon>
        <taxon>Sphingobacteriaceae</taxon>
        <taxon>Pedobacter</taxon>
    </lineage>
</organism>
<evidence type="ECO:0000259" key="3">
    <source>
        <dbReference type="Pfam" id="PF10017"/>
    </source>
</evidence>
<sequence>MLSTFEKDVITGLSAPKKFLSSKYFYDDEGSRIFKKIMEMPEYYLSNCEFEILELQAKQIFESLKFKQPFNIIELGAGDGSKTFKLLEFLINEEVDFNYIPIDISQEAMNMLTSKLKSSLPNLKIKPLVGDYFDVMLDFNKTNKHQNLLLFLGGNIGNYPKNNAIALMQLFNSAMKKGDKLLMGIDLQKNPQIIHQAYSDPQGITKAFNLNLLTRINRELSANFDLNNFDFYCYYNPRTGELYSYLVSLKEQEVFLPNSKTTLYFKKDELIWTEQSKKYSFEEITNLAQQSGYSVVNHFLDTKAYFTDCLLSKN</sequence>
<accession>A0ABW5TS82</accession>
<reference evidence="5" key="1">
    <citation type="journal article" date="2019" name="Int. J. Syst. Evol. Microbiol.">
        <title>The Global Catalogue of Microorganisms (GCM) 10K type strain sequencing project: providing services to taxonomists for standard genome sequencing and annotation.</title>
        <authorList>
            <consortium name="The Broad Institute Genomics Platform"/>
            <consortium name="The Broad Institute Genome Sequencing Center for Infectious Disease"/>
            <person name="Wu L."/>
            <person name="Ma J."/>
        </authorList>
    </citation>
    <scope>NUCLEOTIDE SEQUENCE [LARGE SCALE GENOMIC DNA]</scope>
    <source>
        <strain evidence="5">KCTC 42456</strain>
    </source>
</reference>
<gene>
    <name evidence="4" type="primary">egtD</name>
    <name evidence="4" type="ORF">ACFSSE_10340</name>
</gene>
<dbReference type="RefSeq" id="WP_379041435.1">
    <property type="nucleotide sequence ID" value="NZ_JBHSKW010000014.1"/>
</dbReference>
<dbReference type="Gene3D" id="3.40.50.150">
    <property type="entry name" value="Vaccinia Virus protein VP39"/>
    <property type="match status" value="1"/>
</dbReference>
<dbReference type="GO" id="GO:0052706">
    <property type="term" value="F:L-histidine N(alpha)-methyltransferase activity"/>
    <property type="evidence" value="ECO:0007669"/>
    <property type="project" value="UniProtKB-EC"/>
</dbReference>
<dbReference type="PANTHER" id="PTHR43397:SF1">
    <property type="entry name" value="ERGOTHIONEINE BIOSYNTHESIS PROTEIN 1"/>
    <property type="match status" value="1"/>
</dbReference>
<evidence type="ECO:0000313" key="4">
    <source>
        <dbReference type="EMBL" id="MFD2732100.1"/>
    </source>
</evidence>
<dbReference type="PANTHER" id="PTHR43397">
    <property type="entry name" value="ERGOTHIONEINE BIOSYNTHESIS PROTEIN 1"/>
    <property type="match status" value="1"/>
</dbReference>
<dbReference type="InterPro" id="IPR051128">
    <property type="entry name" value="EgtD_Methyltrsf_superfamily"/>
</dbReference>
<dbReference type="InterPro" id="IPR019257">
    <property type="entry name" value="MeTrfase_dom"/>
</dbReference>
<dbReference type="SUPFAM" id="SSF53335">
    <property type="entry name" value="S-adenosyl-L-methionine-dependent methyltransferases"/>
    <property type="match status" value="1"/>
</dbReference>
<dbReference type="PIRSF" id="PIRSF018005">
    <property type="entry name" value="UCP018005"/>
    <property type="match status" value="1"/>
</dbReference>
<dbReference type="InterPro" id="IPR017804">
    <property type="entry name" value="MeTrfase_EgtD-like"/>
</dbReference>
<keyword evidence="5" id="KW-1185">Reference proteome</keyword>
<dbReference type="EMBL" id="JBHULV010000029">
    <property type="protein sequence ID" value="MFD2732100.1"/>
    <property type="molecule type" value="Genomic_DNA"/>
</dbReference>
<dbReference type="Proteomes" id="UP001597546">
    <property type="component" value="Unassembled WGS sequence"/>
</dbReference>
<feature type="domain" description="Histidine-specific methyltransferase SAM-dependent" evidence="3">
    <location>
        <begin position="5"/>
        <end position="312"/>
    </location>
</feature>
<evidence type="ECO:0000256" key="1">
    <source>
        <dbReference type="ARBA" id="ARBA00022603"/>
    </source>
</evidence>